<gene>
    <name evidence="7" type="ORF">EGW08_001642</name>
</gene>
<keyword evidence="5" id="KW-1015">Disulfide bond</keyword>
<evidence type="ECO:0000256" key="5">
    <source>
        <dbReference type="PIRSR" id="PIRSR637359-3"/>
    </source>
</evidence>
<dbReference type="STRING" id="188477.A0A433U9W1"/>
<proteinExistence type="predicted"/>
<dbReference type="SUPFAM" id="SSF52540">
    <property type="entry name" value="P-loop containing nucleoside triphosphate hydrolases"/>
    <property type="match status" value="1"/>
</dbReference>
<feature type="binding site" evidence="4">
    <location>
        <position position="164"/>
    </location>
    <ligand>
        <name>3'-phosphoadenylyl sulfate</name>
        <dbReference type="ChEBI" id="CHEBI:58339"/>
    </ligand>
</feature>
<dbReference type="Gene3D" id="3.40.50.300">
    <property type="entry name" value="P-loop containing nucleotide triphosphate hydrolases"/>
    <property type="match status" value="1"/>
</dbReference>
<dbReference type="InterPro" id="IPR027417">
    <property type="entry name" value="P-loop_NTPase"/>
</dbReference>
<dbReference type="Pfam" id="PF00685">
    <property type="entry name" value="Sulfotransfer_1"/>
    <property type="match status" value="1"/>
</dbReference>
<dbReference type="EMBL" id="RQTK01000028">
    <property type="protein sequence ID" value="RUS90645.1"/>
    <property type="molecule type" value="Genomic_DNA"/>
</dbReference>
<evidence type="ECO:0000256" key="4">
    <source>
        <dbReference type="PIRSR" id="PIRSR637359-2"/>
    </source>
</evidence>
<feature type="domain" description="Sulfotransferase" evidence="6">
    <location>
        <begin position="74"/>
        <end position="272"/>
    </location>
</feature>
<keyword evidence="8" id="KW-1185">Reference proteome</keyword>
<evidence type="ECO:0000256" key="3">
    <source>
        <dbReference type="PIRSR" id="PIRSR637359-1"/>
    </source>
</evidence>
<feature type="binding site" evidence="4">
    <location>
        <position position="172"/>
    </location>
    <ligand>
        <name>3'-phosphoadenylyl sulfate</name>
        <dbReference type="ChEBI" id="CHEBI:58339"/>
    </ligand>
</feature>
<evidence type="ECO:0000259" key="6">
    <source>
        <dbReference type="Pfam" id="PF00685"/>
    </source>
</evidence>
<evidence type="ECO:0000256" key="1">
    <source>
        <dbReference type="ARBA" id="ARBA00022679"/>
    </source>
</evidence>
<dbReference type="Proteomes" id="UP000271974">
    <property type="component" value="Unassembled WGS sequence"/>
</dbReference>
<sequence>MCKKIVSVLFVLSISIYIILEVSTSLEAHNILRQHWFPEQHDTFLASLHSNDSTPPDEASSSPLLEDETQKRLPDCLIIGFSKCGTTALRGFLTLHPDIVSPLREIRYFTSHYEENLEWYKNQMPLSTAAQITVEKSAGYISTSESLERIRQMNASVKLVVMVRDPITRLQSEYARSVSKNSPRAPSFRTWCGGTAQSPSVLRLVDYATPLEQVFSLFPRQQVLVLSEELLEEKPLDILKEVYGFLGLKNTFEKTDLVFNEEKGFFCFNTSSPKYPKAKGSIVLNEKTGCLGSHKGRAHPEIGDRFFKELVDFIRPHNQRLFSLIGRKFNWPNFKGV</sequence>
<organism evidence="7 8">
    <name type="scientific">Elysia chlorotica</name>
    <name type="common">Eastern emerald elysia</name>
    <name type="synonym">Sea slug</name>
    <dbReference type="NCBI Taxonomy" id="188477"/>
    <lineage>
        <taxon>Eukaryota</taxon>
        <taxon>Metazoa</taxon>
        <taxon>Spiralia</taxon>
        <taxon>Lophotrochozoa</taxon>
        <taxon>Mollusca</taxon>
        <taxon>Gastropoda</taxon>
        <taxon>Heterobranchia</taxon>
        <taxon>Euthyneura</taxon>
        <taxon>Panpulmonata</taxon>
        <taxon>Sacoglossa</taxon>
        <taxon>Placobranchoidea</taxon>
        <taxon>Plakobranchidae</taxon>
        <taxon>Elysia</taxon>
    </lineage>
</organism>
<comment type="caution">
    <text evidence="7">The sequence shown here is derived from an EMBL/GenBank/DDBJ whole genome shotgun (WGS) entry which is preliminary data.</text>
</comment>
<evidence type="ECO:0000313" key="7">
    <source>
        <dbReference type="EMBL" id="RUS90645.1"/>
    </source>
</evidence>
<dbReference type="InterPro" id="IPR000863">
    <property type="entry name" value="Sulfotransferase_dom"/>
</dbReference>
<dbReference type="AlphaFoldDB" id="A0A433U9W1"/>
<feature type="disulfide bond" evidence="5">
    <location>
        <begin position="267"/>
        <end position="290"/>
    </location>
</feature>
<dbReference type="InterPro" id="IPR037359">
    <property type="entry name" value="NST/OST"/>
</dbReference>
<keyword evidence="2" id="KW-0325">Glycoprotein</keyword>
<protein>
    <recommendedName>
        <fullName evidence="6">Sulfotransferase domain-containing protein</fullName>
    </recommendedName>
</protein>
<dbReference type="PANTHER" id="PTHR10605">
    <property type="entry name" value="HEPARAN SULFATE SULFOTRANSFERASE"/>
    <property type="match status" value="1"/>
</dbReference>
<dbReference type="OrthoDB" id="47602at2759"/>
<feature type="binding site" evidence="4">
    <location>
        <begin position="295"/>
        <end position="299"/>
    </location>
    <ligand>
        <name>3'-phosphoadenylyl sulfate</name>
        <dbReference type="ChEBI" id="CHEBI:58339"/>
    </ligand>
</feature>
<dbReference type="GO" id="GO:0008467">
    <property type="term" value="F:[heparan sulfate]-glucosamine 3-sulfotransferase activity"/>
    <property type="evidence" value="ECO:0007669"/>
    <property type="project" value="TreeGrafter"/>
</dbReference>
<keyword evidence="1" id="KW-0808">Transferase</keyword>
<accession>A0A433U9W1</accession>
<feature type="active site" description="For sulfotransferase activity" evidence="3">
    <location>
        <position position="83"/>
    </location>
</feature>
<reference evidence="7 8" key="1">
    <citation type="submission" date="2019-01" db="EMBL/GenBank/DDBJ databases">
        <title>A draft genome assembly of the solar-powered sea slug Elysia chlorotica.</title>
        <authorList>
            <person name="Cai H."/>
            <person name="Li Q."/>
            <person name="Fang X."/>
            <person name="Li J."/>
            <person name="Curtis N.E."/>
            <person name="Altenburger A."/>
            <person name="Shibata T."/>
            <person name="Feng M."/>
            <person name="Maeda T."/>
            <person name="Schwartz J.A."/>
            <person name="Shigenobu S."/>
            <person name="Lundholm N."/>
            <person name="Nishiyama T."/>
            <person name="Yang H."/>
            <person name="Hasebe M."/>
            <person name="Li S."/>
            <person name="Pierce S.K."/>
            <person name="Wang J."/>
        </authorList>
    </citation>
    <scope>NUCLEOTIDE SEQUENCE [LARGE SCALE GENOMIC DNA]</scope>
    <source>
        <strain evidence="7">EC2010</strain>
        <tissue evidence="7">Whole organism of an adult</tissue>
    </source>
</reference>
<dbReference type="PANTHER" id="PTHR10605:SF65">
    <property type="entry name" value="GH20068P"/>
    <property type="match status" value="1"/>
</dbReference>
<evidence type="ECO:0000256" key="2">
    <source>
        <dbReference type="ARBA" id="ARBA00023180"/>
    </source>
</evidence>
<name>A0A433U9W1_ELYCH</name>
<evidence type="ECO:0000313" key="8">
    <source>
        <dbReference type="Proteomes" id="UP000271974"/>
    </source>
</evidence>